<dbReference type="Pfam" id="PF06985">
    <property type="entry name" value="HET"/>
    <property type="match status" value="1"/>
</dbReference>
<sequence length="594" mass="66761">MSAGMCVNSPSAKNYSVHGVLTASDSVGDSDIQIITDIPLLPVPSGLAKPTDKLCDSCKALELTPRDFVVSPGDDDRSERYGQMERLFGLVDDMKTKSARCPLCRLVLRTLAPEMPDEKEEGGPFKVTFGWMTKRTRIPHPPSDDAPTIRIIMPGVRTQNGVPFFRSKSIFMPEIGILANDAPTPYKSFCARLIKSQIDFAMVRNWIDVCKTHHTLCAGMHPDLERDKPVNLAEDIPSLRMIDVVDSCITLAPHDCKYVALSYVWGQIDPRTILMSLKNNIAELGKSGALLTSEHYDKIPLTIRDAMLVVKSIGMRYLWVDSLCIVQDDIGEGGSKMQAIAKMGLVYGAAALTIMSIMGDANTGLPGVRPGPMRNQIIEEIEPGFRLAFMPMHQYSLIASTYSTRGWTYQEFQFSRRKLMFVDGQIVYVCCMTSPCREDAVVEYQHTVPKGSNIYSSASNDIGAVSNILFEYTRRSLTNITDIYHAISAFGVIFQRVIGAKLCHGVPDVFFDWFLLWQPRALQSRRSGVTPSWSWSGWDGTSAPDMWDWYTSSITKIRQAQKTRTWIIWYQRKAHDSEECIRVDNQNTTRRFIR</sequence>
<dbReference type="PANTHER" id="PTHR33112">
    <property type="entry name" value="DOMAIN PROTEIN, PUTATIVE-RELATED"/>
    <property type="match status" value="1"/>
</dbReference>
<evidence type="ECO:0000259" key="1">
    <source>
        <dbReference type="Pfam" id="PF06985"/>
    </source>
</evidence>
<evidence type="ECO:0000313" key="3">
    <source>
        <dbReference type="Proteomes" id="UP000054270"/>
    </source>
</evidence>
<dbReference type="PANTHER" id="PTHR33112:SF12">
    <property type="entry name" value="HETEROKARYON INCOMPATIBILITY DOMAIN-CONTAINING PROTEIN"/>
    <property type="match status" value="1"/>
</dbReference>
<protein>
    <recommendedName>
        <fullName evidence="1">Heterokaryon incompatibility domain-containing protein</fullName>
    </recommendedName>
</protein>
<keyword evidence="3" id="KW-1185">Reference proteome</keyword>
<dbReference type="InterPro" id="IPR010730">
    <property type="entry name" value="HET"/>
</dbReference>
<feature type="domain" description="Heterokaryon incompatibility" evidence="1">
    <location>
        <begin position="258"/>
        <end position="411"/>
    </location>
</feature>
<accession>A0A0D2KY91</accession>
<dbReference type="STRING" id="945553.A0A0D2KY91"/>
<proteinExistence type="predicted"/>
<dbReference type="Proteomes" id="UP000054270">
    <property type="component" value="Unassembled WGS sequence"/>
</dbReference>
<name>A0A0D2KY91_HYPSF</name>
<dbReference type="AlphaFoldDB" id="A0A0D2KY91"/>
<reference evidence="3" key="1">
    <citation type="submission" date="2014-04" db="EMBL/GenBank/DDBJ databases">
        <title>Evolutionary Origins and Diversification of the Mycorrhizal Mutualists.</title>
        <authorList>
            <consortium name="DOE Joint Genome Institute"/>
            <consortium name="Mycorrhizal Genomics Consortium"/>
            <person name="Kohler A."/>
            <person name="Kuo A."/>
            <person name="Nagy L.G."/>
            <person name="Floudas D."/>
            <person name="Copeland A."/>
            <person name="Barry K.W."/>
            <person name="Cichocki N."/>
            <person name="Veneault-Fourrey C."/>
            <person name="LaButti K."/>
            <person name="Lindquist E.A."/>
            <person name="Lipzen A."/>
            <person name="Lundell T."/>
            <person name="Morin E."/>
            <person name="Murat C."/>
            <person name="Riley R."/>
            <person name="Ohm R."/>
            <person name="Sun H."/>
            <person name="Tunlid A."/>
            <person name="Henrissat B."/>
            <person name="Grigoriev I.V."/>
            <person name="Hibbett D.S."/>
            <person name="Martin F."/>
        </authorList>
    </citation>
    <scope>NUCLEOTIDE SEQUENCE [LARGE SCALE GENOMIC DNA]</scope>
    <source>
        <strain evidence="3">FD-334 SS-4</strain>
    </source>
</reference>
<evidence type="ECO:0000313" key="2">
    <source>
        <dbReference type="EMBL" id="KJA19497.1"/>
    </source>
</evidence>
<dbReference type="EMBL" id="KN817577">
    <property type="protein sequence ID" value="KJA19497.1"/>
    <property type="molecule type" value="Genomic_DNA"/>
</dbReference>
<dbReference type="OMA" id="ARRIVFW"/>
<dbReference type="OrthoDB" id="5125733at2759"/>
<organism evidence="2 3">
    <name type="scientific">Hypholoma sublateritium (strain FD-334 SS-4)</name>
    <dbReference type="NCBI Taxonomy" id="945553"/>
    <lineage>
        <taxon>Eukaryota</taxon>
        <taxon>Fungi</taxon>
        <taxon>Dikarya</taxon>
        <taxon>Basidiomycota</taxon>
        <taxon>Agaricomycotina</taxon>
        <taxon>Agaricomycetes</taxon>
        <taxon>Agaricomycetidae</taxon>
        <taxon>Agaricales</taxon>
        <taxon>Agaricineae</taxon>
        <taxon>Strophariaceae</taxon>
        <taxon>Hypholoma</taxon>
    </lineage>
</organism>
<gene>
    <name evidence="2" type="ORF">HYPSUDRAFT_69240</name>
</gene>